<dbReference type="EMBL" id="QXFZ01009984">
    <property type="protein sequence ID" value="KAE9054193.1"/>
    <property type="molecule type" value="Genomic_DNA"/>
</dbReference>
<dbReference type="Proteomes" id="UP000441208">
    <property type="component" value="Unassembled WGS sequence"/>
</dbReference>
<proteinExistence type="predicted"/>
<evidence type="ECO:0000313" key="2">
    <source>
        <dbReference type="EMBL" id="KAE9054193.1"/>
    </source>
</evidence>
<dbReference type="EMBL" id="QXGF01008967">
    <property type="protein sequence ID" value="KAE8916795.1"/>
    <property type="molecule type" value="Genomic_DNA"/>
</dbReference>
<reference evidence="3 4" key="1">
    <citation type="submission" date="2018-08" db="EMBL/GenBank/DDBJ databases">
        <title>Genomic investigation of the strawberry pathogen Phytophthora fragariae indicates pathogenicity is determined by transcriptional variation in three key races.</title>
        <authorList>
            <person name="Adams T.M."/>
            <person name="Armitage A.D."/>
            <person name="Sobczyk M.K."/>
            <person name="Bates H.J."/>
            <person name="Dunwell J.M."/>
            <person name="Nellist C.F."/>
            <person name="Harrison R.J."/>
        </authorList>
    </citation>
    <scope>NUCLEOTIDE SEQUENCE [LARGE SCALE GENOMIC DNA]</scope>
    <source>
        <strain evidence="2 4">NOV-71</strain>
        <strain evidence="1 3">NOV-9</strain>
    </source>
</reference>
<sequence>MVKVMMVTQRADFAVAPPEDLASASKRLELHKDSALGAHADGVEELLAALAAAAMATRTRDIGLEAAKVAGAARGRGDGAAGGLGGAAAHGLGGGAARGIGGGGDGDTDTRLGLEAAGGDGVARGLGGGAARRLGFGVEAAGAGGATH</sequence>
<evidence type="ECO:0000313" key="1">
    <source>
        <dbReference type="EMBL" id="KAE8916795.1"/>
    </source>
</evidence>
<organism evidence="1 3">
    <name type="scientific">Phytophthora fragariae</name>
    <dbReference type="NCBI Taxonomy" id="53985"/>
    <lineage>
        <taxon>Eukaryota</taxon>
        <taxon>Sar</taxon>
        <taxon>Stramenopiles</taxon>
        <taxon>Oomycota</taxon>
        <taxon>Peronosporomycetes</taxon>
        <taxon>Peronosporales</taxon>
        <taxon>Peronosporaceae</taxon>
        <taxon>Phytophthora</taxon>
    </lineage>
</organism>
<accession>A0A6A3D726</accession>
<evidence type="ECO:0000313" key="3">
    <source>
        <dbReference type="Proteomes" id="UP000429523"/>
    </source>
</evidence>
<dbReference type="AlphaFoldDB" id="A0A6A3D726"/>
<dbReference type="Proteomes" id="UP000429523">
    <property type="component" value="Unassembled WGS sequence"/>
</dbReference>
<evidence type="ECO:0000313" key="4">
    <source>
        <dbReference type="Proteomes" id="UP000441208"/>
    </source>
</evidence>
<comment type="caution">
    <text evidence="1">The sequence shown here is derived from an EMBL/GenBank/DDBJ whole genome shotgun (WGS) entry which is preliminary data.</text>
</comment>
<protein>
    <submittedName>
        <fullName evidence="1">Uncharacterized protein</fullName>
    </submittedName>
</protein>
<gene>
    <name evidence="2" type="ORF">PF007_g32703</name>
    <name evidence="1" type="ORF">PF009_g32882</name>
</gene>
<name>A0A6A3D726_9STRA</name>